<dbReference type="AlphaFoldDB" id="A0AAD5KCC2"/>
<dbReference type="Proteomes" id="UP001209540">
    <property type="component" value="Unassembled WGS sequence"/>
</dbReference>
<dbReference type="GO" id="GO:0005634">
    <property type="term" value="C:nucleus"/>
    <property type="evidence" value="ECO:0007669"/>
    <property type="project" value="InterPro"/>
</dbReference>
<reference evidence="2" key="1">
    <citation type="journal article" date="2022" name="IScience">
        <title>Evolution of zygomycete secretomes and the origins of terrestrial fungal ecologies.</title>
        <authorList>
            <person name="Chang Y."/>
            <person name="Wang Y."/>
            <person name="Mondo S."/>
            <person name="Ahrendt S."/>
            <person name="Andreopoulos W."/>
            <person name="Barry K."/>
            <person name="Beard J."/>
            <person name="Benny G.L."/>
            <person name="Blankenship S."/>
            <person name="Bonito G."/>
            <person name="Cuomo C."/>
            <person name="Desiro A."/>
            <person name="Gervers K.A."/>
            <person name="Hundley H."/>
            <person name="Kuo A."/>
            <person name="LaButti K."/>
            <person name="Lang B.F."/>
            <person name="Lipzen A."/>
            <person name="O'Donnell K."/>
            <person name="Pangilinan J."/>
            <person name="Reynolds N."/>
            <person name="Sandor L."/>
            <person name="Smith M.E."/>
            <person name="Tsang A."/>
            <person name="Grigoriev I.V."/>
            <person name="Stajich J.E."/>
            <person name="Spatafora J.W."/>
        </authorList>
    </citation>
    <scope>NUCLEOTIDE SEQUENCE</scope>
    <source>
        <strain evidence="2">RSA 2281</strain>
    </source>
</reference>
<keyword evidence="3" id="KW-1185">Reference proteome</keyword>
<name>A0AAD5KCC2_9FUNG</name>
<dbReference type="InterPro" id="IPR026213">
    <property type="entry name" value="GRINL1"/>
</dbReference>
<evidence type="ECO:0000313" key="3">
    <source>
        <dbReference type="Proteomes" id="UP001209540"/>
    </source>
</evidence>
<proteinExistence type="predicted"/>
<feature type="compositionally biased region" description="Polar residues" evidence="1">
    <location>
        <begin position="310"/>
        <end position="319"/>
    </location>
</feature>
<sequence length="343" mass="39519">MNTLSTPNRLYNPSRYPLRSRRGSVHSTDGFPSSISRKNLESCSRAELLELKERNERMLRHRSVVHTLPDKGAKLKQSIRQIDELLLNTMDDEITVENTFQDCESALTSKLANLSFLTPRQEARKRGIALANARATQQPFICKQRRNSSSLFMRRQNSSFSSMVENHTTTNTSSTNNGIPSISTSVIEEYPPLEEDDAEFQVKVCMMSLDESVRLQENRSKLIEENKSVVLPPTPPPNATMDDSLCMTMSQMQIDIQEEQPHHPTNNNKLRPLSKILDDNEEEQDDDDDDDDEQDYLVPQEEYFSFMKKSGSTDYIMTSSDDEEDDVDDYSRDYYYDRDDDDH</sequence>
<dbReference type="Pfam" id="PF15328">
    <property type="entry name" value="GCOM2"/>
    <property type="match status" value="1"/>
</dbReference>
<dbReference type="GO" id="GO:0006368">
    <property type="term" value="P:transcription elongation by RNA polymerase II"/>
    <property type="evidence" value="ECO:0007669"/>
    <property type="project" value="InterPro"/>
</dbReference>
<dbReference type="EMBL" id="JAIXMP010000011">
    <property type="protein sequence ID" value="KAI9265168.1"/>
    <property type="molecule type" value="Genomic_DNA"/>
</dbReference>
<evidence type="ECO:0000313" key="2">
    <source>
        <dbReference type="EMBL" id="KAI9265168.1"/>
    </source>
</evidence>
<dbReference type="PRINTS" id="PR02085">
    <property type="entry name" value="POLR2GRINL1"/>
</dbReference>
<feature type="compositionally biased region" description="Acidic residues" evidence="1">
    <location>
        <begin position="280"/>
        <end position="295"/>
    </location>
</feature>
<comment type="caution">
    <text evidence="2">The sequence shown here is derived from an EMBL/GenBank/DDBJ whole genome shotgun (WGS) entry which is preliminary data.</text>
</comment>
<dbReference type="GO" id="GO:0003711">
    <property type="term" value="F:transcription elongation factor activity"/>
    <property type="evidence" value="ECO:0007669"/>
    <property type="project" value="InterPro"/>
</dbReference>
<protein>
    <submittedName>
        <fullName evidence="2">Uncharacterized protein</fullName>
    </submittedName>
</protein>
<accession>A0AAD5KCC2</accession>
<reference evidence="2" key="2">
    <citation type="submission" date="2023-02" db="EMBL/GenBank/DDBJ databases">
        <authorList>
            <consortium name="DOE Joint Genome Institute"/>
            <person name="Mondo S.J."/>
            <person name="Chang Y."/>
            <person name="Wang Y."/>
            <person name="Ahrendt S."/>
            <person name="Andreopoulos W."/>
            <person name="Barry K."/>
            <person name="Beard J."/>
            <person name="Benny G.L."/>
            <person name="Blankenship S."/>
            <person name="Bonito G."/>
            <person name="Cuomo C."/>
            <person name="Desiro A."/>
            <person name="Gervers K.A."/>
            <person name="Hundley H."/>
            <person name="Kuo A."/>
            <person name="LaButti K."/>
            <person name="Lang B.F."/>
            <person name="Lipzen A."/>
            <person name="O'Donnell K."/>
            <person name="Pangilinan J."/>
            <person name="Reynolds N."/>
            <person name="Sandor L."/>
            <person name="Smith M.W."/>
            <person name="Tsang A."/>
            <person name="Grigoriev I.V."/>
            <person name="Stajich J.E."/>
            <person name="Spatafora J.W."/>
        </authorList>
    </citation>
    <scope>NUCLEOTIDE SEQUENCE</scope>
    <source>
        <strain evidence="2">RSA 2281</strain>
    </source>
</reference>
<organism evidence="2 3">
    <name type="scientific">Phascolomyces articulosus</name>
    <dbReference type="NCBI Taxonomy" id="60185"/>
    <lineage>
        <taxon>Eukaryota</taxon>
        <taxon>Fungi</taxon>
        <taxon>Fungi incertae sedis</taxon>
        <taxon>Mucoromycota</taxon>
        <taxon>Mucoromycotina</taxon>
        <taxon>Mucoromycetes</taxon>
        <taxon>Mucorales</taxon>
        <taxon>Lichtheimiaceae</taxon>
        <taxon>Phascolomyces</taxon>
    </lineage>
</organism>
<gene>
    <name evidence="2" type="ORF">BDA99DRAFT_507940</name>
</gene>
<feature type="region of interest" description="Disordered" evidence="1">
    <location>
        <begin position="280"/>
        <end position="343"/>
    </location>
</feature>
<feature type="region of interest" description="Disordered" evidence="1">
    <location>
        <begin position="1"/>
        <end position="33"/>
    </location>
</feature>
<feature type="compositionally biased region" description="Polar residues" evidence="1">
    <location>
        <begin position="1"/>
        <end position="11"/>
    </location>
</feature>
<evidence type="ECO:0000256" key="1">
    <source>
        <dbReference type="SAM" id="MobiDB-lite"/>
    </source>
</evidence>